<evidence type="ECO:0000313" key="2">
    <source>
        <dbReference type="EMBL" id="ETB61897.1"/>
    </source>
</evidence>
<evidence type="ECO:0008006" key="4">
    <source>
        <dbReference type="Google" id="ProtNLM"/>
    </source>
</evidence>
<dbReference type="SUPFAM" id="SSF55753">
    <property type="entry name" value="Actin depolymerizing proteins"/>
    <property type="match status" value="2"/>
</dbReference>
<evidence type="ECO:0000313" key="3">
    <source>
        <dbReference type="Proteomes" id="UP000018538"/>
    </source>
</evidence>
<proteinExistence type="predicted"/>
<dbReference type="InterPro" id="IPR029006">
    <property type="entry name" value="ADF-H/Gelsolin-like_dom_sf"/>
</dbReference>
<dbReference type="Gene3D" id="3.40.20.10">
    <property type="entry name" value="Severin"/>
    <property type="match status" value="2"/>
</dbReference>
<dbReference type="AlphaFoldDB" id="V7PTF0"/>
<dbReference type="OrthoDB" id="371415at2759"/>
<reference evidence="2 3" key="1">
    <citation type="submission" date="2013-11" db="EMBL/GenBank/DDBJ databases">
        <title>The Genome Sequence of Plasmodium yoelii 17X.</title>
        <authorList>
            <consortium name="The Broad Institute Genomics Platform"/>
            <consortium name="The Broad Institute Genome Sequencing Center for Infectious Disease"/>
            <person name="Neafsey D."/>
            <person name="Adams J."/>
            <person name="Walker B."/>
            <person name="Young S.K."/>
            <person name="Zeng Q."/>
            <person name="Gargeya S."/>
            <person name="Fitzgerald M."/>
            <person name="Haas B."/>
            <person name="Abouelleil A."/>
            <person name="Alvarado L."/>
            <person name="Chapman S.B."/>
            <person name="Gainer-Dewar J."/>
            <person name="Goldberg J."/>
            <person name="Griggs A."/>
            <person name="Gujja S."/>
            <person name="Hansen M."/>
            <person name="Howarth C."/>
            <person name="Imamovic A."/>
            <person name="Ireland A."/>
            <person name="Larimer J."/>
            <person name="McCowan C."/>
            <person name="Murphy C."/>
            <person name="Pearson M."/>
            <person name="Poon T.W."/>
            <person name="Priest M."/>
            <person name="Roberts A."/>
            <person name="Saif S."/>
            <person name="Shea T."/>
            <person name="Sykes S."/>
            <person name="Wortman J."/>
            <person name="Nusbaum C."/>
            <person name="Birren B."/>
        </authorList>
    </citation>
    <scope>NUCLEOTIDE SEQUENCE [LARGE SCALE GENOMIC DNA]</scope>
    <source>
        <strain evidence="2 3">17X</strain>
    </source>
</reference>
<organism evidence="2 3">
    <name type="scientific">Plasmodium yoelii 17X</name>
    <dbReference type="NCBI Taxonomy" id="1323249"/>
    <lineage>
        <taxon>Eukaryota</taxon>
        <taxon>Sar</taxon>
        <taxon>Alveolata</taxon>
        <taxon>Apicomplexa</taxon>
        <taxon>Aconoidasida</taxon>
        <taxon>Haemosporida</taxon>
        <taxon>Plasmodiidae</taxon>
        <taxon>Plasmodium</taxon>
        <taxon>Plasmodium (Vinckeia)</taxon>
    </lineage>
</organism>
<protein>
    <recommendedName>
        <fullName evidence="4">ADF-H domain-containing protein</fullName>
    </recommendedName>
</protein>
<evidence type="ECO:0000256" key="1">
    <source>
        <dbReference type="SAM" id="MobiDB-lite"/>
    </source>
</evidence>
<name>V7PTF0_PLAYE</name>
<sequence>MKQHFSPSAHKEIDLCNRQKNNKRSLIFSLNNKFQFILSGYSEYSDKTDEDINNLKKLLKFELCFILYNTNKYSNQCKWILILWMPEKMEKNGKNEKSEQNGKNEKSEKNGKNEKSEQNGKNEQNEKSEQNHNRVCNLNKLIYHNLKNKILDIINDSDILCFQIKTFSELENCINRNVVKFSNPNYIDTNCLDIFPNNTKDEIDRNKKLDIKSDLYNHYILNLQIKNIYYDLIEKNKIFIDHIQLVKDEKEPCLLFLKLNTNNYEIKSDYIIIQDIEYLKNIINDENIFYTIYKILDTYTFFFLCNEKCNVKDKFMYSLFKAKIIQFLKKNNIVIFLSIEISKPKHVLDFINSDILKTEKKKKHTFKNNYIHNQKRAEKG</sequence>
<keyword evidence="3" id="KW-1185">Reference proteome</keyword>
<dbReference type="EMBL" id="KI635736">
    <property type="protein sequence ID" value="ETB61897.1"/>
    <property type="molecule type" value="Genomic_DNA"/>
</dbReference>
<gene>
    <name evidence="2" type="ORF">YYC_01697</name>
</gene>
<feature type="region of interest" description="Disordered" evidence="1">
    <location>
        <begin position="91"/>
        <end position="130"/>
    </location>
</feature>
<dbReference type="Proteomes" id="UP000018538">
    <property type="component" value="Unassembled WGS sequence"/>
</dbReference>
<accession>V7PTF0</accession>